<comment type="caution">
    <text evidence="2">The sequence shown here is derived from an EMBL/GenBank/DDBJ whole genome shotgun (WGS) entry which is preliminary data.</text>
</comment>
<dbReference type="SUPFAM" id="SSF49384">
    <property type="entry name" value="Carbohydrate-binding domain"/>
    <property type="match status" value="1"/>
</dbReference>
<dbReference type="OrthoDB" id="5703902at2"/>
<protein>
    <submittedName>
        <fullName evidence="2">PEP-CTERM sorting domain-containing protein</fullName>
    </submittedName>
</protein>
<dbReference type="InterPro" id="IPR008965">
    <property type="entry name" value="CBM2/CBM3_carb-bd_dom_sf"/>
</dbReference>
<feature type="domain" description="Ice-binding protein C-terminal" evidence="1">
    <location>
        <begin position="170"/>
        <end position="191"/>
    </location>
</feature>
<dbReference type="Pfam" id="PF07589">
    <property type="entry name" value="PEP-CTERM"/>
    <property type="match status" value="1"/>
</dbReference>
<dbReference type="EMBL" id="QRAN01000029">
    <property type="protein sequence ID" value="RLQ20388.1"/>
    <property type="molecule type" value="Genomic_DNA"/>
</dbReference>
<evidence type="ECO:0000313" key="3">
    <source>
        <dbReference type="Proteomes" id="UP000265509"/>
    </source>
</evidence>
<reference evidence="2 3" key="1">
    <citation type="submission" date="2018-07" db="EMBL/GenBank/DDBJ databases">
        <title>Halioglobus sp. genome submission.</title>
        <authorList>
            <person name="Ye M.-Q."/>
            <person name="Du Z.-J."/>
        </authorList>
    </citation>
    <scope>NUCLEOTIDE SEQUENCE [LARGE SCALE GENOMIC DNA]</scope>
    <source>
        <strain evidence="2 3">U0301</strain>
    </source>
</reference>
<dbReference type="InterPro" id="IPR013424">
    <property type="entry name" value="Ice-binding_C"/>
</dbReference>
<evidence type="ECO:0000313" key="2">
    <source>
        <dbReference type="EMBL" id="RLQ20388.1"/>
    </source>
</evidence>
<organism evidence="2 3">
    <name type="scientific">Seongchinamella sediminis</name>
    <dbReference type="NCBI Taxonomy" id="2283635"/>
    <lineage>
        <taxon>Bacteria</taxon>
        <taxon>Pseudomonadati</taxon>
        <taxon>Pseudomonadota</taxon>
        <taxon>Gammaproteobacteria</taxon>
        <taxon>Cellvibrionales</taxon>
        <taxon>Halieaceae</taxon>
        <taxon>Seongchinamella</taxon>
    </lineage>
</organism>
<gene>
    <name evidence="2" type="ORF">DWB85_17975</name>
</gene>
<proteinExistence type="predicted"/>
<name>A0A3L7DSA7_9GAMM</name>
<evidence type="ECO:0000259" key="1">
    <source>
        <dbReference type="Pfam" id="PF07589"/>
    </source>
</evidence>
<keyword evidence="3" id="KW-1185">Reference proteome</keyword>
<dbReference type="GO" id="GO:0030246">
    <property type="term" value="F:carbohydrate binding"/>
    <property type="evidence" value="ECO:0007669"/>
    <property type="project" value="InterPro"/>
</dbReference>
<dbReference type="Proteomes" id="UP000265509">
    <property type="component" value="Unassembled WGS sequence"/>
</dbReference>
<sequence length="195" mass="20344">MLTLLASAAHATPMIYIDPAYQTALVGDTVFMDIVWDGSADPEYLGAWDIDIAFDPTVLSANSVTFYSAVDSFGCFPGISCDVTFGPGLLDIFEFSLDSPADLMANQDGLGNMFTIATLAFNAVGDGLSPVSFAGSLLTFGDELGNEIFPTLAGANVCVGASCPDTYQGVPEPGTIALLALGLLGLGWRRRVAQP</sequence>
<dbReference type="NCBIfam" id="TIGR02595">
    <property type="entry name" value="PEP_CTERM"/>
    <property type="match status" value="1"/>
</dbReference>
<dbReference type="Gene3D" id="2.60.40.680">
    <property type="match status" value="1"/>
</dbReference>
<accession>A0A3L7DSA7</accession>
<dbReference type="AlphaFoldDB" id="A0A3L7DSA7"/>